<sequence length="146" mass="15652">MLFSAPCPTSSTWYVSSYYDNRLRCLGAKHVPSNLTSPTQLIEVCQSKHPDALPASIHNVDEIIFIKNHSMNGACSGLYLPSGKTFTAANLKNLDGMAVDYLPFNTSSGTSSTNSLVVVSPGMKPEGFVSYITPGLANVICAMWAT</sequence>
<dbReference type="AlphaFoldDB" id="A0A7E4VU46"/>
<organism evidence="1 2">
    <name type="scientific">Panagrellus redivivus</name>
    <name type="common">Microworm</name>
    <dbReference type="NCBI Taxonomy" id="6233"/>
    <lineage>
        <taxon>Eukaryota</taxon>
        <taxon>Metazoa</taxon>
        <taxon>Ecdysozoa</taxon>
        <taxon>Nematoda</taxon>
        <taxon>Chromadorea</taxon>
        <taxon>Rhabditida</taxon>
        <taxon>Tylenchina</taxon>
        <taxon>Panagrolaimomorpha</taxon>
        <taxon>Panagrolaimoidea</taxon>
        <taxon>Panagrolaimidae</taxon>
        <taxon>Panagrellus</taxon>
    </lineage>
</organism>
<keyword evidence="1" id="KW-1185">Reference proteome</keyword>
<protein>
    <submittedName>
        <fullName evidence="2">CUB domain-containing protein</fullName>
    </submittedName>
</protein>
<reference evidence="1" key="1">
    <citation type="journal article" date="2013" name="Genetics">
        <title>The draft genome and transcriptome of Panagrellus redivivus are shaped by the harsh demands of a free-living lifestyle.</title>
        <authorList>
            <person name="Srinivasan J."/>
            <person name="Dillman A.R."/>
            <person name="Macchietto M.G."/>
            <person name="Heikkinen L."/>
            <person name="Lakso M."/>
            <person name="Fracchia K.M."/>
            <person name="Antoshechkin I."/>
            <person name="Mortazavi A."/>
            <person name="Wong G."/>
            <person name="Sternberg P.W."/>
        </authorList>
    </citation>
    <scope>NUCLEOTIDE SEQUENCE [LARGE SCALE GENOMIC DNA]</scope>
    <source>
        <strain evidence="1">MT8872</strain>
    </source>
</reference>
<accession>A0A7E4VU46</accession>
<evidence type="ECO:0000313" key="2">
    <source>
        <dbReference type="WBParaSite" id="Pan_g3457.t1"/>
    </source>
</evidence>
<proteinExistence type="predicted"/>
<dbReference type="Proteomes" id="UP000492821">
    <property type="component" value="Unassembled WGS sequence"/>
</dbReference>
<name>A0A7E4VU46_PANRE</name>
<reference evidence="2" key="2">
    <citation type="submission" date="2020-10" db="UniProtKB">
        <authorList>
            <consortium name="WormBaseParasite"/>
        </authorList>
    </citation>
    <scope>IDENTIFICATION</scope>
</reference>
<dbReference type="WBParaSite" id="Pan_g3457.t1">
    <property type="protein sequence ID" value="Pan_g3457.t1"/>
    <property type="gene ID" value="Pan_g3457"/>
</dbReference>
<evidence type="ECO:0000313" key="1">
    <source>
        <dbReference type="Proteomes" id="UP000492821"/>
    </source>
</evidence>